<dbReference type="InterPro" id="IPR014036">
    <property type="entry name" value="DeoR-like_C"/>
</dbReference>
<protein>
    <submittedName>
        <fullName evidence="5">Transcriptional regulator, DeoR family</fullName>
    </submittedName>
</protein>
<dbReference type="InterPro" id="IPR001034">
    <property type="entry name" value="DeoR_HTH"/>
</dbReference>
<feature type="domain" description="HTH deoR-type" evidence="4">
    <location>
        <begin position="3"/>
        <end position="58"/>
    </location>
</feature>
<dbReference type="InterPro" id="IPR037171">
    <property type="entry name" value="NagB/RpiA_transferase-like"/>
</dbReference>
<dbReference type="STRING" id="474960.SAMN05216180_2963"/>
<dbReference type="SMART" id="SM00420">
    <property type="entry name" value="HTH_DEOR"/>
    <property type="match status" value="1"/>
</dbReference>
<evidence type="ECO:0000256" key="1">
    <source>
        <dbReference type="ARBA" id="ARBA00023015"/>
    </source>
</evidence>
<keyword evidence="2" id="KW-0238">DNA-binding</keyword>
<keyword evidence="6" id="KW-1185">Reference proteome</keyword>
<reference evidence="5 6" key="1">
    <citation type="submission" date="2016-10" db="EMBL/GenBank/DDBJ databases">
        <authorList>
            <person name="de Groot N.N."/>
        </authorList>
    </citation>
    <scope>NUCLEOTIDE SEQUENCE [LARGE SCALE GENOMIC DNA]</scope>
    <source>
        <strain evidence="5 6">CGMCC 1.5070</strain>
    </source>
</reference>
<dbReference type="Pfam" id="PF08220">
    <property type="entry name" value="HTH_DeoR"/>
    <property type="match status" value="1"/>
</dbReference>
<dbReference type="Pfam" id="PF00455">
    <property type="entry name" value="DeoRC"/>
    <property type="match status" value="1"/>
</dbReference>
<name>A0A1H8ECL0_9FIRM</name>
<dbReference type="AlphaFoldDB" id="A0A1H8ECL0"/>
<dbReference type="InterPro" id="IPR018356">
    <property type="entry name" value="Tscrpt_reg_HTH_DeoR_CS"/>
</dbReference>
<gene>
    <name evidence="5" type="ORF">SAMN05216180_2963</name>
</gene>
<dbReference type="Proteomes" id="UP000199158">
    <property type="component" value="Unassembled WGS sequence"/>
</dbReference>
<evidence type="ECO:0000256" key="3">
    <source>
        <dbReference type="ARBA" id="ARBA00023163"/>
    </source>
</evidence>
<dbReference type="SUPFAM" id="SSF100950">
    <property type="entry name" value="NagB/RpiA/CoA transferase-like"/>
    <property type="match status" value="1"/>
</dbReference>
<dbReference type="GO" id="GO:0003700">
    <property type="term" value="F:DNA-binding transcription factor activity"/>
    <property type="evidence" value="ECO:0007669"/>
    <property type="project" value="InterPro"/>
</dbReference>
<keyword evidence="3" id="KW-0804">Transcription</keyword>
<dbReference type="PROSITE" id="PS51000">
    <property type="entry name" value="HTH_DEOR_2"/>
    <property type="match status" value="1"/>
</dbReference>
<organism evidence="5 6">
    <name type="scientific">Hydrogenoanaerobacterium saccharovorans</name>
    <dbReference type="NCBI Taxonomy" id="474960"/>
    <lineage>
        <taxon>Bacteria</taxon>
        <taxon>Bacillati</taxon>
        <taxon>Bacillota</taxon>
        <taxon>Clostridia</taxon>
        <taxon>Eubacteriales</taxon>
        <taxon>Oscillospiraceae</taxon>
        <taxon>Hydrogenoanaerobacterium</taxon>
    </lineage>
</organism>
<dbReference type="EMBL" id="FOCG01000006">
    <property type="protein sequence ID" value="SEN16864.1"/>
    <property type="molecule type" value="Genomic_DNA"/>
</dbReference>
<dbReference type="Gene3D" id="3.40.50.1360">
    <property type="match status" value="1"/>
</dbReference>
<accession>A0A1H8ECL0</accession>
<dbReference type="InterPro" id="IPR036390">
    <property type="entry name" value="WH_DNA-bd_sf"/>
</dbReference>
<evidence type="ECO:0000259" key="4">
    <source>
        <dbReference type="PROSITE" id="PS51000"/>
    </source>
</evidence>
<dbReference type="GO" id="GO:0003677">
    <property type="term" value="F:DNA binding"/>
    <property type="evidence" value="ECO:0007669"/>
    <property type="project" value="UniProtKB-KW"/>
</dbReference>
<dbReference type="SUPFAM" id="SSF46785">
    <property type="entry name" value="Winged helix' DNA-binding domain"/>
    <property type="match status" value="1"/>
</dbReference>
<dbReference type="RefSeq" id="WP_092756585.1">
    <property type="nucleotide sequence ID" value="NZ_FOCG01000006.1"/>
</dbReference>
<dbReference type="PRINTS" id="PR00037">
    <property type="entry name" value="HTHLACR"/>
</dbReference>
<dbReference type="InterPro" id="IPR036388">
    <property type="entry name" value="WH-like_DNA-bd_sf"/>
</dbReference>
<dbReference type="OrthoDB" id="9797223at2"/>
<proteinExistence type="predicted"/>
<dbReference type="SMART" id="SM01134">
    <property type="entry name" value="DeoRC"/>
    <property type="match status" value="1"/>
</dbReference>
<evidence type="ECO:0000313" key="5">
    <source>
        <dbReference type="EMBL" id="SEN16864.1"/>
    </source>
</evidence>
<dbReference type="PANTHER" id="PTHR30363">
    <property type="entry name" value="HTH-TYPE TRANSCRIPTIONAL REGULATOR SRLR-RELATED"/>
    <property type="match status" value="1"/>
</dbReference>
<evidence type="ECO:0000313" key="6">
    <source>
        <dbReference type="Proteomes" id="UP000199158"/>
    </source>
</evidence>
<evidence type="ECO:0000256" key="2">
    <source>
        <dbReference type="ARBA" id="ARBA00023125"/>
    </source>
</evidence>
<sequence>MIRDERLARITEYVQNRHFASVDELMNVLGVSKATIRRDLTALNETGAITLTRGGAVCNEEDRVPEPAYNEKRSTNAIEKIRLGEVASKLIKNDQAVILDAGTSTRAMVPFMKDLTGINLVTNDIAIAADLTSYPGINVTVTGGQLRPDFFTLRGYGAEEQIQNMRADIAFIGFDAIDINSGCYITNIDEVALKKRIISVADKVVALCDHTKFHSTAFVLVCQMSEIHVVVTDKEVDPLIVEALKQQDIEVIIA</sequence>
<keyword evidence="1" id="KW-0805">Transcription regulation</keyword>
<dbReference type="Gene3D" id="1.10.10.10">
    <property type="entry name" value="Winged helix-like DNA-binding domain superfamily/Winged helix DNA-binding domain"/>
    <property type="match status" value="1"/>
</dbReference>
<dbReference type="PANTHER" id="PTHR30363:SF44">
    <property type="entry name" value="AGA OPERON TRANSCRIPTIONAL REPRESSOR-RELATED"/>
    <property type="match status" value="1"/>
</dbReference>
<dbReference type="InterPro" id="IPR050313">
    <property type="entry name" value="Carb_Metab_HTH_regulators"/>
</dbReference>
<dbReference type="PROSITE" id="PS00894">
    <property type="entry name" value="HTH_DEOR_1"/>
    <property type="match status" value="1"/>
</dbReference>